<name>A0ABN9W224_9DINO</name>
<dbReference type="Proteomes" id="UP001189429">
    <property type="component" value="Unassembled WGS sequence"/>
</dbReference>
<comment type="caution">
    <text evidence="1">The sequence shown here is derived from an EMBL/GenBank/DDBJ whole genome shotgun (WGS) entry which is preliminary data.</text>
</comment>
<keyword evidence="2" id="KW-1185">Reference proteome</keyword>
<evidence type="ECO:0000313" key="1">
    <source>
        <dbReference type="EMBL" id="CAK0878781.1"/>
    </source>
</evidence>
<accession>A0ABN9W224</accession>
<organism evidence="1 2">
    <name type="scientific">Prorocentrum cordatum</name>
    <dbReference type="NCBI Taxonomy" id="2364126"/>
    <lineage>
        <taxon>Eukaryota</taxon>
        <taxon>Sar</taxon>
        <taxon>Alveolata</taxon>
        <taxon>Dinophyceae</taxon>
        <taxon>Prorocentrales</taxon>
        <taxon>Prorocentraceae</taxon>
        <taxon>Prorocentrum</taxon>
    </lineage>
</organism>
<proteinExistence type="predicted"/>
<dbReference type="EMBL" id="CAUYUJ010017882">
    <property type="protein sequence ID" value="CAK0878781.1"/>
    <property type="molecule type" value="Genomic_DNA"/>
</dbReference>
<gene>
    <name evidence="1" type="ORF">PCOR1329_LOCUS62419</name>
</gene>
<evidence type="ECO:0000313" key="2">
    <source>
        <dbReference type="Proteomes" id="UP001189429"/>
    </source>
</evidence>
<sequence>MASVGRRSVLASLADQLDACPRLRWVASLKMLPRYSTFTLASVERWPMTWKRGGCPVYVYERLRWHPLDRPLLPEPWASAHAAAAESGEEAAPAGVGAACPPTACLVGRAAAVALLFSLLPLCGGSAADGAQLWPPCGVQEKEAGRCR</sequence>
<protein>
    <submittedName>
        <fullName evidence="1">Uncharacterized protein</fullName>
    </submittedName>
</protein>
<reference evidence="1" key="1">
    <citation type="submission" date="2023-10" db="EMBL/GenBank/DDBJ databases">
        <authorList>
            <person name="Chen Y."/>
            <person name="Shah S."/>
            <person name="Dougan E. K."/>
            <person name="Thang M."/>
            <person name="Chan C."/>
        </authorList>
    </citation>
    <scope>NUCLEOTIDE SEQUENCE [LARGE SCALE GENOMIC DNA]</scope>
</reference>